<organism evidence="1 2">
    <name type="scientific">Mobiluncus curtisii</name>
    <dbReference type="NCBI Taxonomy" id="2051"/>
    <lineage>
        <taxon>Bacteria</taxon>
        <taxon>Bacillati</taxon>
        <taxon>Actinomycetota</taxon>
        <taxon>Actinomycetes</taxon>
        <taxon>Actinomycetales</taxon>
        <taxon>Actinomycetaceae</taxon>
        <taxon>Mobiluncus</taxon>
    </lineage>
</organism>
<dbReference type="Proteomes" id="UP000553981">
    <property type="component" value="Unassembled WGS sequence"/>
</dbReference>
<dbReference type="SUPFAM" id="SSF75169">
    <property type="entry name" value="DsrEFH-like"/>
    <property type="match status" value="1"/>
</dbReference>
<dbReference type="InterPro" id="IPR027396">
    <property type="entry name" value="DsrEFH-like"/>
</dbReference>
<proteinExistence type="predicted"/>
<reference evidence="1 2" key="1">
    <citation type="submission" date="2020-04" db="EMBL/GenBank/DDBJ databases">
        <title>Antimicrobial susceptibility and clonality of vaginal-derived multi-drug resistant Mobiluncus isolates in China.</title>
        <authorList>
            <person name="Zhang X."/>
        </authorList>
    </citation>
    <scope>NUCLEOTIDE SEQUENCE [LARGE SCALE GENOMIC DNA]</scope>
    <source>
        <strain evidence="1 2">19</strain>
    </source>
</reference>
<gene>
    <name evidence="1" type="ORF">HHJ67_01435</name>
</gene>
<name>A0A7Y0YBA2_9ACTO</name>
<dbReference type="EMBL" id="JABCUI010000001">
    <property type="protein sequence ID" value="NMW86424.1"/>
    <property type="molecule type" value="Genomic_DNA"/>
</dbReference>
<evidence type="ECO:0000313" key="2">
    <source>
        <dbReference type="Proteomes" id="UP000553981"/>
    </source>
</evidence>
<protein>
    <recommendedName>
        <fullName evidence="3">Peroxiredoxin family protein</fullName>
    </recommendedName>
</protein>
<evidence type="ECO:0008006" key="3">
    <source>
        <dbReference type="Google" id="ProtNLM"/>
    </source>
</evidence>
<evidence type="ECO:0000313" key="1">
    <source>
        <dbReference type="EMBL" id="NMW86424.1"/>
    </source>
</evidence>
<dbReference type="AlphaFoldDB" id="A0A7Y0YBA2"/>
<dbReference type="PANTHER" id="PTHR34655">
    <property type="entry name" value="CONSERVED WITHIN P. AEROPHILUM"/>
    <property type="match status" value="1"/>
</dbReference>
<comment type="caution">
    <text evidence="1">The sequence shown here is derived from an EMBL/GenBank/DDBJ whole genome shotgun (WGS) entry which is preliminary data.</text>
</comment>
<dbReference type="Pfam" id="PF13686">
    <property type="entry name" value="DrsE_2"/>
    <property type="match status" value="1"/>
</dbReference>
<dbReference type="Gene3D" id="3.40.1260.10">
    <property type="entry name" value="DsrEFH-like"/>
    <property type="match status" value="1"/>
</dbReference>
<dbReference type="InterPro" id="IPR032836">
    <property type="entry name" value="DsrE2-like"/>
</dbReference>
<dbReference type="PANTHER" id="PTHR34655:SF2">
    <property type="entry name" value="PEROXIREDOXIN FAMILY PROTEIN"/>
    <property type="match status" value="1"/>
</dbReference>
<accession>A0A7Y0YBA2</accession>
<sequence>MRVKMASLTDQIPEPSERQNIPSKIRIMTPPPDAPANADSFREADEITYVDRKMAFICSKGNLDMAYPALIMAHSALNAGVHVDVFFTFWGLDIINKRTMDRLKFTMQGNAAIHFPTLEKYYPGLGDMHFSPSFGALPGMTKLSTWYMKNELQKMEIPPVRDMLEQIAQLGANLWACKLSADMMKLTPRHLHKCVRGIVDADTFIEMSEGAQIIFI</sequence>